<dbReference type="AlphaFoldDB" id="A0A445GDU9"/>
<name>A0A445GDU9_GLYSO</name>
<evidence type="ECO:0000313" key="2">
    <source>
        <dbReference type="EMBL" id="RZB59338.1"/>
    </source>
</evidence>
<proteinExistence type="predicted"/>
<reference evidence="2 3" key="1">
    <citation type="submission" date="2018-09" db="EMBL/GenBank/DDBJ databases">
        <title>A high-quality reference genome of wild soybean provides a powerful tool to mine soybean genomes.</title>
        <authorList>
            <person name="Xie M."/>
            <person name="Chung C.Y.L."/>
            <person name="Li M.-W."/>
            <person name="Wong F.-L."/>
            <person name="Chan T.-F."/>
            <person name="Lam H.-M."/>
        </authorList>
    </citation>
    <scope>NUCLEOTIDE SEQUENCE [LARGE SCALE GENOMIC DNA]</scope>
    <source>
        <strain evidence="3">cv. W05</strain>
        <tissue evidence="2">Hypocotyl of etiolated seedlings</tissue>
    </source>
</reference>
<keyword evidence="3" id="KW-1185">Reference proteome</keyword>
<evidence type="ECO:0000313" key="3">
    <source>
        <dbReference type="Proteomes" id="UP000289340"/>
    </source>
</evidence>
<dbReference type="Proteomes" id="UP000289340">
    <property type="component" value="Chromosome 16"/>
</dbReference>
<keyword evidence="1" id="KW-1133">Transmembrane helix</keyword>
<keyword evidence="1" id="KW-0472">Membrane</keyword>
<evidence type="ECO:0000256" key="1">
    <source>
        <dbReference type="SAM" id="Phobius"/>
    </source>
</evidence>
<feature type="transmembrane region" description="Helical" evidence="1">
    <location>
        <begin position="35"/>
        <end position="53"/>
    </location>
</feature>
<keyword evidence="1" id="KW-0812">Transmembrane</keyword>
<dbReference type="EMBL" id="QZWG01000016">
    <property type="protein sequence ID" value="RZB59338.1"/>
    <property type="molecule type" value="Genomic_DNA"/>
</dbReference>
<organism evidence="2 3">
    <name type="scientific">Glycine soja</name>
    <name type="common">Wild soybean</name>
    <dbReference type="NCBI Taxonomy" id="3848"/>
    <lineage>
        <taxon>Eukaryota</taxon>
        <taxon>Viridiplantae</taxon>
        <taxon>Streptophyta</taxon>
        <taxon>Embryophyta</taxon>
        <taxon>Tracheophyta</taxon>
        <taxon>Spermatophyta</taxon>
        <taxon>Magnoliopsida</taxon>
        <taxon>eudicotyledons</taxon>
        <taxon>Gunneridae</taxon>
        <taxon>Pentapetalae</taxon>
        <taxon>rosids</taxon>
        <taxon>fabids</taxon>
        <taxon>Fabales</taxon>
        <taxon>Fabaceae</taxon>
        <taxon>Papilionoideae</taxon>
        <taxon>50 kb inversion clade</taxon>
        <taxon>NPAAA clade</taxon>
        <taxon>indigoferoid/millettioid clade</taxon>
        <taxon>Phaseoleae</taxon>
        <taxon>Glycine</taxon>
        <taxon>Glycine subgen. Soja</taxon>
    </lineage>
</organism>
<protein>
    <submittedName>
        <fullName evidence="2">Uncharacterized protein</fullName>
    </submittedName>
</protein>
<feature type="transmembrane region" description="Helical" evidence="1">
    <location>
        <begin position="60"/>
        <end position="78"/>
    </location>
</feature>
<accession>A0A445GDU9</accession>
<comment type="caution">
    <text evidence="2">The sequence shown here is derived from an EMBL/GenBank/DDBJ whole genome shotgun (WGS) entry which is preliminary data.</text>
</comment>
<gene>
    <name evidence="2" type="ORF">D0Y65_042542</name>
</gene>
<sequence>MMATKYQLQPQSNINLRLYICMSCFHGCRCYVSHPSFHVFLFFIIFFIFLISMTSFCKFCLAYFLVLISLPFMGVYPLGMRNNYFPTYICC</sequence>